<dbReference type="EMBL" id="JAAOZC010000004">
    <property type="protein sequence ID" value="NIJ08481.1"/>
    <property type="molecule type" value="Genomic_DNA"/>
</dbReference>
<evidence type="ECO:0000259" key="6">
    <source>
        <dbReference type="Pfam" id="PF08281"/>
    </source>
</evidence>
<evidence type="ECO:0000313" key="8">
    <source>
        <dbReference type="Proteomes" id="UP000727456"/>
    </source>
</evidence>
<dbReference type="RefSeq" id="WP_167073298.1">
    <property type="nucleotide sequence ID" value="NZ_JAAOZC010000004.1"/>
</dbReference>
<dbReference type="SUPFAM" id="SSF88659">
    <property type="entry name" value="Sigma3 and sigma4 domains of RNA polymerase sigma factors"/>
    <property type="match status" value="1"/>
</dbReference>
<dbReference type="InterPro" id="IPR039425">
    <property type="entry name" value="RNA_pol_sigma-70-like"/>
</dbReference>
<evidence type="ECO:0000256" key="2">
    <source>
        <dbReference type="ARBA" id="ARBA00023015"/>
    </source>
</evidence>
<dbReference type="InterPro" id="IPR013325">
    <property type="entry name" value="RNA_pol_sigma_r2"/>
</dbReference>
<proteinExistence type="inferred from homology"/>
<dbReference type="InterPro" id="IPR036388">
    <property type="entry name" value="WH-like_DNA-bd_sf"/>
</dbReference>
<comment type="similarity">
    <text evidence="1">Belongs to the sigma-70 factor family. ECF subfamily.</text>
</comment>
<gene>
    <name evidence="7" type="ORF">FHS31_002098</name>
</gene>
<keyword evidence="3" id="KW-0731">Sigma factor</keyword>
<reference evidence="7 8" key="1">
    <citation type="submission" date="2020-03" db="EMBL/GenBank/DDBJ databases">
        <title>Genomic Encyclopedia of Type Strains, Phase III (KMG-III): the genomes of soil and plant-associated and newly described type strains.</title>
        <authorList>
            <person name="Whitman W."/>
        </authorList>
    </citation>
    <scope>NUCLEOTIDE SEQUENCE [LARGE SCALE GENOMIC DNA]</scope>
    <source>
        <strain evidence="7 8">CECT 8804</strain>
    </source>
</reference>
<dbReference type="PANTHER" id="PTHR43133:SF63">
    <property type="entry name" value="RNA POLYMERASE SIGMA FACTOR FECI-RELATED"/>
    <property type="match status" value="1"/>
</dbReference>
<dbReference type="SUPFAM" id="SSF88946">
    <property type="entry name" value="Sigma2 domain of RNA polymerase sigma factors"/>
    <property type="match status" value="1"/>
</dbReference>
<comment type="caution">
    <text evidence="7">The sequence shown here is derived from an EMBL/GenBank/DDBJ whole genome shotgun (WGS) entry which is preliminary data.</text>
</comment>
<accession>A0ABX0TSP2</accession>
<feature type="domain" description="RNA polymerase sigma factor 70 region 4 type 2" evidence="6">
    <location>
        <begin position="115"/>
        <end position="166"/>
    </location>
</feature>
<dbReference type="InterPro" id="IPR013249">
    <property type="entry name" value="RNA_pol_sigma70_r4_t2"/>
</dbReference>
<dbReference type="InterPro" id="IPR014284">
    <property type="entry name" value="RNA_pol_sigma-70_dom"/>
</dbReference>
<protein>
    <submittedName>
        <fullName evidence="7">RNA polymerase sigma-70 factor (ECF subfamily)</fullName>
    </submittedName>
</protein>
<dbReference type="Proteomes" id="UP000727456">
    <property type="component" value="Unassembled WGS sequence"/>
</dbReference>
<sequence>MDCLRDDRSLWLANHVLPHEPALRKWLGRLAGLGPDRVDDLVQETYAVLATCADVTGIQNPRAYAFQVARSILLQDLRRSRVVPIGSFADLDRLASVADEPTPEQYALGRDELTRVADAIAAMPAQTRRAFHLRRVEGLSQREVAAAMKLSENTVEKHIMRGIRMLMQQFGRGGKACSDASMHCERGSVSAVKTSRARRDY</sequence>
<dbReference type="Gene3D" id="1.10.1740.10">
    <property type="match status" value="1"/>
</dbReference>
<dbReference type="Gene3D" id="1.10.10.10">
    <property type="entry name" value="Winged helix-like DNA-binding domain superfamily/Winged helix DNA-binding domain"/>
    <property type="match status" value="1"/>
</dbReference>
<dbReference type="PANTHER" id="PTHR43133">
    <property type="entry name" value="RNA POLYMERASE ECF-TYPE SIGMA FACTO"/>
    <property type="match status" value="1"/>
</dbReference>
<evidence type="ECO:0000256" key="3">
    <source>
        <dbReference type="ARBA" id="ARBA00023082"/>
    </source>
</evidence>
<dbReference type="InterPro" id="IPR007627">
    <property type="entry name" value="RNA_pol_sigma70_r2"/>
</dbReference>
<feature type="domain" description="RNA polymerase sigma-70 region 2" evidence="5">
    <location>
        <begin position="18"/>
        <end position="81"/>
    </location>
</feature>
<keyword evidence="2" id="KW-0805">Transcription regulation</keyword>
<dbReference type="NCBIfam" id="TIGR02937">
    <property type="entry name" value="sigma70-ECF"/>
    <property type="match status" value="1"/>
</dbReference>
<evidence type="ECO:0000256" key="4">
    <source>
        <dbReference type="ARBA" id="ARBA00023163"/>
    </source>
</evidence>
<organism evidence="7 8">
    <name type="scientific">Sphingomonas vulcanisoli</name>
    <dbReference type="NCBI Taxonomy" id="1658060"/>
    <lineage>
        <taxon>Bacteria</taxon>
        <taxon>Pseudomonadati</taxon>
        <taxon>Pseudomonadota</taxon>
        <taxon>Alphaproteobacteria</taxon>
        <taxon>Sphingomonadales</taxon>
        <taxon>Sphingomonadaceae</taxon>
        <taxon>Sphingomonas</taxon>
    </lineage>
</organism>
<dbReference type="Pfam" id="PF04542">
    <property type="entry name" value="Sigma70_r2"/>
    <property type="match status" value="1"/>
</dbReference>
<keyword evidence="4" id="KW-0804">Transcription</keyword>
<dbReference type="CDD" id="cd06171">
    <property type="entry name" value="Sigma70_r4"/>
    <property type="match status" value="1"/>
</dbReference>
<name>A0ABX0TSP2_9SPHN</name>
<dbReference type="Pfam" id="PF08281">
    <property type="entry name" value="Sigma70_r4_2"/>
    <property type="match status" value="1"/>
</dbReference>
<dbReference type="InterPro" id="IPR013324">
    <property type="entry name" value="RNA_pol_sigma_r3/r4-like"/>
</dbReference>
<evidence type="ECO:0000313" key="7">
    <source>
        <dbReference type="EMBL" id="NIJ08481.1"/>
    </source>
</evidence>
<evidence type="ECO:0000259" key="5">
    <source>
        <dbReference type="Pfam" id="PF04542"/>
    </source>
</evidence>
<evidence type="ECO:0000256" key="1">
    <source>
        <dbReference type="ARBA" id="ARBA00010641"/>
    </source>
</evidence>
<keyword evidence="8" id="KW-1185">Reference proteome</keyword>